<protein>
    <submittedName>
        <fullName evidence="1">Uncharacterized protein</fullName>
    </submittedName>
</protein>
<dbReference type="AlphaFoldDB" id="A0A8J2MBI2"/>
<organism evidence="1 2">
    <name type="scientific">Cercopithifilaria johnstoni</name>
    <dbReference type="NCBI Taxonomy" id="2874296"/>
    <lineage>
        <taxon>Eukaryota</taxon>
        <taxon>Metazoa</taxon>
        <taxon>Ecdysozoa</taxon>
        <taxon>Nematoda</taxon>
        <taxon>Chromadorea</taxon>
        <taxon>Rhabditida</taxon>
        <taxon>Spirurina</taxon>
        <taxon>Spiruromorpha</taxon>
        <taxon>Filarioidea</taxon>
        <taxon>Onchocercidae</taxon>
        <taxon>Cercopithifilaria</taxon>
    </lineage>
</organism>
<dbReference type="EMBL" id="CAKAEH010001592">
    <property type="protein sequence ID" value="CAG9537854.1"/>
    <property type="molecule type" value="Genomic_DNA"/>
</dbReference>
<evidence type="ECO:0000313" key="1">
    <source>
        <dbReference type="EMBL" id="CAG9537854.1"/>
    </source>
</evidence>
<reference evidence="1" key="1">
    <citation type="submission" date="2021-09" db="EMBL/GenBank/DDBJ databases">
        <authorList>
            <consortium name="Pathogen Informatics"/>
        </authorList>
    </citation>
    <scope>NUCLEOTIDE SEQUENCE</scope>
</reference>
<comment type="caution">
    <text evidence="1">The sequence shown here is derived from an EMBL/GenBank/DDBJ whole genome shotgun (WGS) entry which is preliminary data.</text>
</comment>
<dbReference type="OrthoDB" id="5799229at2759"/>
<accession>A0A8J2MBI2</accession>
<keyword evidence="2" id="KW-1185">Reference proteome</keyword>
<proteinExistence type="predicted"/>
<dbReference type="Proteomes" id="UP000746747">
    <property type="component" value="Unassembled WGS sequence"/>
</dbReference>
<sequence length="258" mass="29271">MREMQFVLAADILRIVSVVHKMRKNRQCNNETHPWMPASDIIYELKGRIAYTSAEMAKSVGKMKITGKDAMRSIHGLIQILTELKKQCEGVSEVVKVLSDALIERQNNADIRRTETDEHLPFTSILIRKLRAEIEDNKNLAQESSAIALLFDNLIKQSDDICKDARNLMNSFLLEKKLRIEGKDDANIELEDDTTSHKSNVNAFGDNMLDDDECDITVREVKRDERAEDSGRTGILDETVTMPSTDTVIKKTVSTDEM</sequence>
<name>A0A8J2MBI2_9BILA</name>
<gene>
    <name evidence="1" type="ORF">CJOHNSTONI_LOCUS7617</name>
</gene>
<evidence type="ECO:0000313" key="2">
    <source>
        <dbReference type="Proteomes" id="UP000746747"/>
    </source>
</evidence>